<evidence type="ECO:0000313" key="7">
    <source>
        <dbReference type="EMBL" id="GAA4512329.1"/>
    </source>
</evidence>
<dbReference type="InterPro" id="IPR011009">
    <property type="entry name" value="Kinase-like_dom_sf"/>
</dbReference>
<evidence type="ECO:0000256" key="1">
    <source>
        <dbReference type="ARBA" id="ARBA00022574"/>
    </source>
</evidence>
<sequence length="658" mass="70143">MTQGNEGLIAGKYRLMDKLGEGAIGVVWRAHDTSLDRHVAIKEIRLPAGLDGAHVGSLKARTLREARAAARLSHPGIVTVHEVVNQCDRPWVVMELVHGHTLEHILKEDGPRSPQDVAEIGARILSALRAAHRAGVVHRDVKPSNVMLDGERTVLTDFGIAALDGGTVLTQTGAVLGTPCFMAPEQARGRYATPASDLWSLGATLYAAVEGRLPFNGESLAAVLAAVLTEDPPPPRRAGPLTAALSGLLVKDPARRMTADALAAELARVRDGHDVAAAVTLPPIAGPPAPRPAVHHDQSMPPYTAETTDGRHRRRRWPALTAVAAALATAVTCAIIFWPSGRTQPRPHAKASPVASVSPSVRLAGNFPSQALKPGTNVFSMAFSPDGKTFACGGSDSTIQLWDARRRIQLAQIPGNDSIEDITFSSDGKMLATAGDDKTARLWDLTSNTQIAKFTGAKSEMWSIALSPDGRTLAGGSKDHDIRIWDVGSRRLLHVLRGHSDGVTTVKFSPDGKTLASGSWDETVRLWDTASWTQRTVLRGHTGSLHSVAFSPDGKRLASAAADDKILLWDLRTHLGVGVFTGHKGGILSVVFSPDGRYLASGGNKDHKILLYDVAAHTTLADLKGHKGSVDSVVWSPDGKTLASGAEDKSIRLWDLDR</sequence>
<evidence type="ECO:0000256" key="3">
    <source>
        <dbReference type="PROSITE-ProRule" id="PRU00221"/>
    </source>
</evidence>
<dbReference type="PROSITE" id="PS00678">
    <property type="entry name" value="WD_REPEATS_1"/>
    <property type="match status" value="4"/>
</dbReference>
<dbReference type="PROSITE" id="PS00108">
    <property type="entry name" value="PROTEIN_KINASE_ST"/>
    <property type="match status" value="1"/>
</dbReference>
<dbReference type="PROSITE" id="PS50082">
    <property type="entry name" value="WD_REPEATS_2"/>
    <property type="match status" value="7"/>
</dbReference>
<dbReference type="InterPro" id="IPR000719">
    <property type="entry name" value="Prot_kinase_dom"/>
</dbReference>
<dbReference type="CDD" id="cd14014">
    <property type="entry name" value="STKc_PknB_like"/>
    <property type="match status" value="1"/>
</dbReference>
<dbReference type="Gene3D" id="3.30.200.20">
    <property type="entry name" value="Phosphorylase Kinase, domain 1"/>
    <property type="match status" value="1"/>
</dbReference>
<feature type="domain" description="Protein kinase" evidence="6">
    <location>
        <begin position="13"/>
        <end position="276"/>
    </location>
</feature>
<dbReference type="EMBL" id="BAABHF010000046">
    <property type="protein sequence ID" value="GAA4512329.1"/>
    <property type="molecule type" value="Genomic_DNA"/>
</dbReference>
<keyword evidence="5" id="KW-1133">Transmembrane helix</keyword>
<dbReference type="RefSeq" id="WP_345472587.1">
    <property type="nucleotide sequence ID" value="NZ_BAABHF010000046.1"/>
</dbReference>
<dbReference type="InterPro" id="IPR019775">
    <property type="entry name" value="WD40_repeat_CS"/>
</dbReference>
<feature type="repeat" description="WD" evidence="3">
    <location>
        <begin position="496"/>
        <end position="528"/>
    </location>
</feature>
<evidence type="ECO:0000256" key="4">
    <source>
        <dbReference type="SAM" id="MobiDB-lite"/>
    </source>
</evidence>
<feature type="repeat" description="WD" evidence="3">
    <location>
        <begin position="416"/>
        <end position="453"/>
    </location>
</feature>
<evidence type="ECO:0000256" key="5">
    <source>
        <dbReference type="SAM" id="Phobius"/>
    </source>
</evidence>
<evidence type="ECO:0000259" key="6">
    <source>
        <dbReference type="PROSITE" id="PS50011"/>
    </source>
</evidence>
<comment type="caution">
    <text evidence="7">The sequence shown here is derived from an EMBL/GenBank/DDBJ whole genome shotgun (WGS) entry which is preliminary data.</text>
</comment>
<feature type="transmembrane region" description="Helical" evidence="5">
    <location>
        <begin position="317"/>
        <end position="338"/>
    </location>
</feature>
<dbReference type="PROSITE" id="PS50011">
    <property type="entry name" value="PROTEIN_KINASE_DOM"/>
    <property type="match status" value="1"/>
</dbReference>
<dbReference type="SUPFAM" id="SSF56112">
    <property type="entry name" value="Protein kinase-like (PK-like)"/>
    <property type="match status" value="1"/>
</dbReference>
<dbReference type="Proteomes" id="UP001500503">
    <property type="component" value="Unassembled WGS sequence"/>
</dbReference>
<keyword evidence="1 3" id="KW-0853">WD repeat</keyword>
<keyword evidence="5" id="KW-0472">Membrane</keyword>
<dbReference type="InterPro" id="IPR020472">
    <property type="entry name" value="WD40_PAC1"/>
</dbReference>
<dbReference type="PANTHER" id="PTHR19848">
    <property type="entry name" value="WD40 REPEAT PROTEIN"/>
    <property type="match status" value="1"/>
</dbReference>
<feature type="repeat" description="WD" evidence="3">
    <location>
        <begin position="378"/>
        <end position="412"/>
    </location>
</feature>
<evidence type="ECO:0000256" key="2">
    <source>
        <dbReference type="ARBA" id="ARBA00022737"/>
    </source>
</evidence>
<name>A0ABP8QX56_9ACTN</name>
<reference evidence="8" key="1">
    <citation type="journal article" date="2019" name="Int. J. Syst. Evol. Microbiol.">
        <title>The Global Catalogue of Microorganisms (GCM) 10K type strain sequencing project: providing services to taxonomists for standard genome sequencing and annotation.</title>
        <authorList>
            <consortium name="The Broad Institute Genomics Platform"/>
            <consortium name="The Broad Institute Genome Sequencing Center for Infectious Disease"/>
            <person name="Wu L."/>
            <person name="Ma J."/>
        </authorList>
    </citation>
    <scope>NUCLEOTIDE SEQUENCE [LARGE SCALE GENOMIC DNA]</scope>
    <source>
        <strain evidence="8">JCM 17933</strain>
    </source>
</reference>
<keyword evidence="5" id="KW-0812">Transmembrane</keyword>
<feature type="region of interest" description="Disordered" evidence="4">
    <location>
        <begin position="284"/>
        <end position="313"/>
    </location>
</feature>
<organism evidence="7 8">
    <name type="scientific">Actinoallomurus oryzae</name>
    <dbReference type="NCBI Taxonomy" id="502180"/>
    <lineage>
        <taxon>Bacteria</taxon>
        <taxon>Bacillati</taxon>
        <taxon>Actinomycetota</taxon>
        <taxon>Actinomycetes</taxon>
        <taxon>Streptosporangiales</taxon>
        <taxon>Thermomonosporaceae</taxon>
        <taxon>Actinoallomurus</taxon>
    </lineage>
</organism>
<dbReference type="Pfam" id="PF00069">
    <property type="entry name" value="Pkinase"/>
    <property type="match status" value="1"/>
</dbReference>
<dbReference type="CDD" id="cd00200">
    <property type="entry name" value="WD40"/>
    <property type="match status" value="1"/>
</dbReference>
<feature type="repeat" description="WD" evidence="3">
    <location>
        <begin position="623"/>
        <end position="658"/>
    </location>
</feature>
<dbReference type="Gene3D" id="2.130.10.10">
    <property type="entry name" value="YVTN repeat-like/Quinoprotein amine dehydrogenase"/>
    <property type="match status" value="3"/>
</dbReference>
<dbReference type="Gene3D" id="1.10.510.10">
    <property type="entry name" value="Transferase(Phosphotransferase) domain 1"/>
    <property type="match status" value="1"/>
</dbReference>
<dbReference type="InterPro" id="IPR008271">
    <property type="entry name" value="Ser/Thr_kinase_AS"/>
</dbReference>
<protein>
    <recommendedName>
        <fullName evidence="6">Protein kinase domain-containing protein</fullName>
    </recommendedName>
</protein>
<dbReference type="SMART" id="SM00320">
    <property type="entry name" value="WD40"/>
    <property type="match status" value="7"/>
</dbReference>
<dbReference type="Pfam" id="PF00400">
    <property type="entry name" value="WD40"/>
    <property type="match status" value="7"/>
</dbReference>
<feature type="repeat" description="WD" evidence="3">
    <location>
        <begin position="580"/>
        <end position="603"/>
    </location>
</feature>
<evidence type="ECO:0000313" key="8">
    <source>
        <dbReference type="Proteomes" id="UP001500503"/>
    </source>
</evidence>
<gene>
    <name evidence="7" type="ORF">GCM10023191_077860</name>
</gene>
<dbReference type="PRINTS" id="PR00320">
    <property type="entry name" value="GPROTEINBRPT"/>
</dbReference>
<dbReference type="SUPFAM" id="SSF50978">
    <property type="entry name" value="WD40 repeat-like"/>
    <property type="match status" value="1"/>
</dbReference>
<keyword evidence="2" id="KW-0677">Repeat</keyword>
<dbReference type="InterPro" id="IPR015943">
    <property type="entry name" value="WD40/YVTN_repeat-like_dom_sf"/>
</dbReference>
<feature type="repeat" description="WD" evidence="3">
    <location>
        <begin position="538"/>
        <end position="573"/>
    </location>
</feature>
<accession>A0ABP8QX56</accession>
<feature type="repeat" description="WD" evidence="3">
    <location>
        <begin position="454"/>
        <end position="495"/>
    </location>
</feature>
<proteinExistence type="predicted"/>
<dbReference type="InterPro" id="IPR036322">
    <property type="entry name" value="WD40_repeat_dom_sf"/>
</dbReference>
<dbReference type="InterPro" id="IPR001680">
    <property type="entry name" value="WD40_rpt"/>
</dbReference>
<dbReference type="PROSITE" id="PS50294">
    <property type="entry name" value="WD_REPEATS_REGION"/>
    <property type="match status" value="6"/>
</dbReference>
<keyword evidence="8" id="KW-1185">Reference proteome</keyword>
<dbReference type="PANTHER" id="PTHR19848:SF8">
    <property type="entry name" value="F-BOX AND WD REPEAT DOMAIN CONTAINING 7"/>
    <property type="match status" value="1"/>
</dbReference>
<dbReference type="SMART" id="SM00220">
    <property type="entry name" value="S_TKc"/>
    <property type="match status" value="1"/>
</dbReference>